<feature type="non-terminal residue" evidence="1">
    <location>
        <position position="274"/>
    </location>
</feature>
<sequence length="274" mass="29795">MQAETGAAITAAIDALDLSQFQNEAEVQALIAAALVPYWDQTEVSTYVAGELANYATSSSVTSAISSALSSYDDSSQVDSKIVTALLDFYTRTEVDQQIANAETQSYVANELLAYYPRTELDSQLTATLTQYWTSSRTQTEIDDAIAGAGFLTQALADTRYFAVSANASFESMARTNVTPPMIKALLPRAPLAVNTILSDTTLELTCDAYTKAEADGRYLSSNNFAPLDARYFPRNPAVAEGNGIFHLVQEQFTPHFIRLHPQPALPAAPHWRS</sequence>
<dbReference type="EMBL" id="LSRX01008191">
    <property type="protein sequence ID" value="OLP62877.1"/>
    <property type="molecule type" value="Genomic_DNA"/>
</dbReference>
<protein>
    <submittedName>
        <fullName evidence="1">Uncharacterized protein</fullName>
    </submittedName>
</protein>
<proteinExistence type="predicted"/>
<dbReference type="OrthoDB" id="439584at2759"/>
<gene>
    <name evidence="1" type="ORF">AK812_SmicGene48545</name>
</gene>
<dbReference type="Proteomes" id="UP000186817">
    <property type="component" value="Unassembled WGS sequence"/>
</dbReference>
<evidence type="ECO:0000313" key="1">
    <source>
        <dbReference type="EMBL" id="OLP62877.1"/>
    </source>
</evidence>
<organism evidence="1 2">
    <name type="scientific">Symbiodinium microadriaticum</name>
    <name type="common">Dinoflagellate</name>
    <name type="synonym">Zooxanthella microadriatica</name>
    <dbReference type="NCBI Taxonomy" id="2951"/>
    <lineage>
        <taxon>Eukaryota</taxon>
        <taxon>Sar</taxon>
        <taxon>Alveolata</taxon>
        <taxon>Dinophyceae</taxon>
        <taxon>Suessiales</taxon>
        <taxon>Symbiodiniaceae</taxon>
        <taxon>Symbiodinium</taxon>
    </lineage>
</organism>
<reference evidence="1 2" key="1">
    <citation type="submission" date="2016-02" db="EMBL/GenBank/DDBJ databases">
        <title>Genome analysis of coral dinoflagellate symbionts highlights evolutionary adaptations to a symbiotic lifestyle.</title>
        <authorList>
            <person name="Aranda M."/>
            <person name="Li Y."/>
            <person name="Liew Y.J."/>
            <person name="Baumgarten S."/>
            <person name="Simakov O."/>
            <person name="Wilson M."/>
            <person name="Piel J."/>
            <person name="Ashoor H."/>
            <person name="Bougouffa S."/>
            <person name="Bajic V.B."/>
            <person name="Ryu T."/>
            <person name="Ravasi T."/>
            <person name="Bayer T."/>
            <person name="Micklem G."/>
            <person name="Kim H."/>
            <person name="Bhak J."/>
            <person name="Lajeunesse T.C."/>
            <person name="Voolstra C.R."/>
        </authorList>
    </citation>
    <scope>NUCLEOTIDE SEQUENCE [LARGE SCALE GENOMIC DNA]</scope>
    <source>
        <strain evidence="1 2">CCMP2467</strain>
    </source>
</reference>
<evidence type="ECO:0000313" key="2">
    <source>
        <dbReference type="Proteomes" id="UP000186817"/>
    </source>
</evidence>
<accession>A0A1Q9B3W6</accession>
<comment type="caution">
    <text evidence="1">The sequence shown here is derived from an EMBL/GenBank/DDBJ whole genome shotgun (WGS) entry which is preliminary data.</text>
</comment>
<keyword evidence="2" id="KW-1185">Reference proteome</keyword>
<name>A0A1Q9B3W6_SYMMI</name>
<dbReference type="AlphaFoldDB" id="A0A1Q9B3W6"/>